<gene>
    <name evidence="1" type="ORF">DSO57_1018758</name>
</gene>
<name>A0ACC2RVA9_9FUNG</name>
<reference evidence="1" key="1">
    <citation type="submission" date="2022-04" db="EMBL/GenBank/DDBJ databases">
        <title>Genome of the entomopathogenic fungus Entomophthora muscae.</title>
        <authorList>
            <person name="Elya C."/>
            <person name="Lovett B.R."/>
            <person name="Lee E."/>
            <person name="Macias A.M."/>
            <person name="Hajek A.E."/>
            <person name="De Bivort B.L."/>
            <person name="Kasson M.T."/>
            <person name="De Fine Licht H.H."/>
            <person name="Stajich J.E."/>
        </authorList>
    </citation>
    <scope>NUCLEOTIDE SEQUENCE</scope>
    <source>
        <strain evidence="1">Berkeley</strain>
    </source>
</reference>
<comment type="caution">
    <text evidence="1">The sequence shown here is derived from an EMBL/GenBank/DDBJ whole genome shotgun (WGS) entry which is preliminary data.</text>
</comment>
<organism evidence="1 2">
    <name type="scientific">Entomophthora muscae</name>
    <dbReference type="NCBI Taxonomy" id="34485"/>
    <lineage>
        <taxon>Eukaryota</taxon>
        <taxon>Fungi</taxon>
        <taxon>Fungi incertae sedis</taxon>
        <taxon>Zoopagomycota</taxon>
        <taxon>Entomophthoromycotina</taxon>
        <taxon>Entomophthoromycetes</taxon>
        <taxon>Entomophthorales</taxon>
        <taxon>Entomophthoraceae</taxon>
        <taxon>Entomophthora</taxon>
    </lineage>
</organism>
<evidence type="ECO:0000313" key="2">
    <source>
        <dbReference type="Proteomes" id="UP001165960"/>
    </source>
</evidence>
<protein>
    <submittedName>
        <fullName evidence="1">Uncharacterized protein</fullName>
    </submittedName>
</protein>
<sequence length="380" mass="43155">MAGNRVNITRNRSGTSFVRPTVERKIFVYPDFLRYKGSVIPSVILPVFLLTLFALGVAFVDHHYQIKLGLPNSIVPSLSVVVGLLLVFRTNTAYDRYYEGRRLWTVIKSSTRNFARSVYMIHSSDIQAKKDTLNLAVAFNYATKLYLRDELQERHRELDSILTTPLLSSRFRHSQVNSYTTESGSQALPGVARMRDQGLASEYSPLRPKFSPVYQSGYVSVSSVSETMIGISEVHAINLPIEIIYYMNEYVDKQRQENNIDPQTNNNMNSTLSTLVECLGGLERIMRTPIPLAYLIHLKQAVTLYLLFLPFTLTDLDFMLVPLIAIVAFTLYGIDAIGQEIENPFGYDPNDLPLDFFCQEIHDEIKSILIKLGPDFTESK</sequence>
<keyword evidence="2" id="KW-1185">Reference proteome</keyword>
<dbReference type="Proteomes" id="UP001165960">
    <property type="component" value="Unassembled WGS sequence"/>
</dbReference>
<proteinExistence type="predicted"/>
<dbReference type="EMBL" id="QTSX02006472">
    <property type="protein sequence ID" value="KAJ9054037.1"/>
    <property type="molecule type" value="Genomic_DNA"/>
</dbReference>
<accession>A0ACC2RVA9</accession>
<evidence type="ECO:0000313" key="1">
    <source>
        <dbReference type="EMBL" id="KAJ9054037.1"/>
    </source>
</evidence>